<evidence type="ECO:0000256" key="20">
    <source>
        <dbReference type="ARBA" id="ARBA00033328"/>
    </source>
</evidence>
<evidence type="ECO:0000256" key="13">
    <source>
        <dbReference type="ARBA" id="ARBA00022833"/>
    </source>
</evidence>
<keyword evidence="13" id="KW-0862">Zinc</keyword>
<evidence type="ECO:0000256" key="9">
    <source>
        <dbReference type="ARBA" id="ARBA00022723"/>
    </source>
</evidence>
<dbReference type="EMBL" id="JBHUEY010000012">
    <property type="protein sequence ID" value="MFD1785836.1"/>
    <property type="molecule type" value="Genomic_DNA"/>
</dbReference>
<reference evidence="25" key="1">
    <citation type="journal article" date="2019" name="Int. J. Syst. Evol. Microbiol.">
        <title>The Global Catalogue of Microorganisms (GCM) 10K type strain sequencing project: providing services to taxonomists for standard genome sequencing and annotation.</title>
        <authorList>
            <consortium name="The Broad Institute Genomics Platform"/>
            <consortium name="The Broad Institute Genome Sequencing Center for Infectious Disease"/>
            <person name="Wu L."/>
            <person name="Ma J."/>
        </authorList>
    </citation>
    <scope>NUCLEOTIDE SEQUENCE [LARGE SCALE GENOMIC DNA]</scope>
    <source>
        <strain evidence="25">DFY28</strain>
    </source>
</reference>
<evidence type="ECO:0000256" key="3">
    <source>
        <dbReference type="ARBA" id="ARBA00004555"/>
    </source>
</evidence>
<evidence type="ECO:0000256" key="19">
    <source>
        <dbReference type="ARBA" id="ARBA00025833"/>
    </source>
</evidence>
<evidence type="ECO:0000256" key="15">
    <source>
        <dbReference type="ARBA" id="ARBA00023049"/>
    </source>
</evidence>
<dbReference type="RefSeq" id="WP_377283414.1">
    <property type="nucleotide sequence ID" value="NZ_JBHRSI010000009.1"/>
</dbReference>
<accession>A0ABW4N721</accession>
<evidence type="ECO:0000256" key="7">
    <source>
        <dbReference type="ARBA" id="ARBA00022645"/>
    </source>
</evidence>
<evidence type="ECO:0000256" key="5">
    <source>
        <dbReference type="ARBA" id="ARBA00014116"/>
    </source>
</evidence>
<comment type="subunit">
    <text evidence="19">Homodimer. The monomeric form is inactive while the homodimer is active.</text>
</comment>
<keyword evidence="11" id="KW-0378">Hydrolase</keyword>
<comment type="caution">
    <text evidence="24">The sequence shown here is derived from an EMBL/GenBank/DDBJ whole genome shotgun (WGS) entry which is preliminary data.</text>
</comment>
<keyword evidence="17" id="KW-0325">Glycoprotein</keyword>
<evidence type="ECO:0000256" key="8">
    <source>
        <dbReference type="ARBA" id="ARBA00022670"/>
    </source>
</evidence>
<evidence type="ECO:0000256" key="22">
    <source>
        <dbReference type="SAM" id="SignalP"/>
    </source>
</evidence>
<evidence type="ECO:0000256" key="17">
    <source>
        <dbReference type="ARBA" id="ARBA00023180"/>
    </source>
</evidence>
<protein>
    <recommendedName>
        <fullName evidence="5">Carboxypeptidase Q</fullName>
    </recommendedName>
    <alternativeName>
        <fullName evidence="20">Plasma glutamate carboxypeptidase</fullName>
    </alternativeName>
</protein>
<keyword evidence="15" id="KW-0482">Metalloprotease</keyword>
<keyword evidence="8" id="KW-0645">Protease</keyword>
<evidence type="ECO:0000256" key="2">
    <source>
        <dbReference type="ARBA" id="ARBA00004371"/>
    </source>
</evidence>
<sequence>MRPLVIASLAVALALPFSAQAQDLTAKAKALRDRALADRTAYELTESLTTEVGARPVGSPAMERARDWGVAKLKALGFSNVRVEEFRAESWLRGEESAEVVAPYPHKLHILGLARSGPTPKGGIEAEIALFGSLDELMAQPPGALKGKIAVVSQPMPKTQDGSGYGFINRNRTQGAAEAARRGAVAYLTRSSSTDDTRLPHTGAMSRPKDAPVIPAAALSPPDAQLLERLVARGQPVRLKLKMENTYRESVPAWNVVGEIPGTEAPDEVIVVGGHLDAWDPGTGAIDDAAGIAITTAAARLVAAERPRRTIRLVMWGAEELADSGEAYAAAHKDEVGKMVVVSESDSGDGPIWRVRLPKGSSKHPAMQAFAAAIAPLEVVLAPEPATSGGADVADLVRLGAPVASLSPDVTRYFDLHHSADDTFDKVDPEKLAQSVAVWTSFLYTVAASDIDFRQLAAEAP</sequence>
<keyword evidence="9" id="KW-0479">Metal-binding</keyword>
<dbReference type="PANTHER" id="PTHR12053">
    <property type="entry name" value="PROTEASE FAMILY M28 PLASMA GLUTAMATE CARBOXYPEPTIDASE-RELATED"/>
    <property type="match status" value="1"/>
</dbReference>
<evidence type="ECO:0000256" key="21">
    <source>
        <dbReference type="SAM" id="MobiDB-lite"/>
    </source>
</evidence>
<dbReference type="Proteomes" id="UP001597237">
    <property type="component" value="Unassembled WGS sequence"/>
</dbReference>
<evidence type="ECO:0000256" key="11">
    <source>
        <dbReference type="ARBA" id="ARBA00022801"/>
    </source>
</evidence>
<dbReference type="PANTHER" id="PTHR12053:SF3">
    <property type="entry name" value="CARBOXYPEPTIDASE Q"/>
    <property type="match status" value="1"/>
</dbReference>
<proteinExistence type="predicted"/>
<keyword evidence="16" id="KW-0865">Zymogen</keyword>
<feature type="signal peptide" evidence="22">
    <location>
        <begin position="1"/>
        <end position="21"/>
    </location>
</feature>
<keyword evidence="7" id="KW-0121">Carboxypeptidase</keyword>
<evidence type="ECO:0000256" key="4">
    <source>
        <dbReference type="ARBA" id="ARBA00004613"/>
    </source>
</evidence>
<evidence type="ECO:0000256" key="10">
    <source>
        <dbReference type="ARBA" id="ARBA00022729"/>
    </source>
</evidence>
<keyword evidence="14" id="KW-0333">Golgi apparatus</keyword>
<comment type="subcellular location">
    <subcellularLocation>
        <location evidence="1">Endoplasmic reticulum</location>
    </subcellularLocation>
    <subcellularLocation>
        <location evidence="3">Golgi apparatus</location>
    </subcellularLocation>
    <subcellularLocation>
        <location evidence="2">Lysosome</location>
    </subcellularLocation>
    <subcellularLocation>
        <location evidence="4">Secreted</location>
    </subcellularLocation>
</comment>
<dbReference type="Gene3D" id="3.40.630.10">
    <property type="entry name" value="Zn peptidases"/>
    <property type="match status" value="1"/>
</dbReference>
<evidence type="ECO:0000313" key="24">
    <source>
        <dbReference type="EMBL" id="MFD1785836.1"/>
    </source>
</evidence>
<name>A0ABW4N721_9CAUL</name>
<evidence type="ECO:0000256" key="18">
    <source>
        <dbReference type="ARBA" id="ARBA00023228"/>
    </source>
</evidence>
<evidence type="ECO:0000256" key="14">
    <source>
        <dbReference type="ARBA" id="ARBA00023034"/>
    </source>
</evidence>
<keyword evidence="25" id="KW-1185">Reference proteome</keyword>
<dbReference type="Gene3D" id="3.50.30.30">
    <property type="match status" value="1"/>
</dbReference>
<keyword evidence="18" id="KW-0458">Lysosome</keyword>
<feature type="region of interest" description="Disordered" evidence="21">
    <location>
        <begin position="188"/>
        <end position="209"/>
    </location>
</feature>
<feature type="chain" id="PRO_5045261466" description="Carboxypeptidase Q" evidence="22">
    <location>
        <begin position="22"/>
        <end position="461"/>
    </location>
</feature>
<evidence type="ECO:0000313" key="25">
    <source>
        <dbReference type="Proteomes" id="UP001597237"/>
    </source>
</evidence>
<keyword evidence="6" id="KW-0964">Secreted</keyword>
<evidence type="ECO:0000256" key="12">
    <source>
        <dbReference type="ARBA" id="ARBA00022824"/>
    </source>
</evidence>
<feature type="domain" description="Peptidase M28" evidence="23">
    <location>
        <begin position="255"/>
        <end position="440"/>
    </location>
</feature>
<organism evidence="24 25">
    <name type="scientific">Phenylobacterium terrae</name>
    <dbReference type="NCBI Taxonomy" id="2665495"/>
    <lineage>
        <taxon>Bacteria</taxon>
        <taxon>Pseudomonadati</taxon>
        <taxon>Pseudomonadota</taxon>
        <taxon>Alphaproteobacteria</taxon>
        <taxon>Caulobacterales</taxon>
        <taxon>Caulobacteraceae</taxon>
        <taxon>Phenylobacterium</taxon>
    </lineage>
</organism>
<keyword evidence="12" id="KW-0256">Endoplasmic reticulum</keyword>
<keyword evidence="10 22" id="KW-0732">Signal</keyword>
<gene>
    <name evidence="24" type="ORF">ACFSC0_20755</name>
</gene>
<dbReference type="InterPro" id="IPR039866">
    <property type="entry name" value="CPQ"/>
</dbReference>
<evidence type="ECO:0000259" key="23">
    <source>
        <dbReference type="Pfam" id="PF04389"/>
    </source>
</evidence>
<dbReference type="Pfam" id="PF04389">
    <property type="entry name" value="Peptidase_M28"/>
    <property type="match status" value="1"/>
</dbReference>
<dbReference type="InterPro" id="IPR007484">
    <property type="entry name" value="Peptidase_M28"/>
</dbReference>
<dbReference type="SUPFAM" id="SSF53187">
    <property type="entry name" value="Zn-dependent exopeptidases"/>
    <property type="match status" value="1"/>
</dbReference>
<evidence type="ECO:0000256" key="1">
    <source>
        <dbReference type="ARBA" id="ARBA00004240"/>
    </source>
</evidence>
<evidence type="ECO:0000256" key="6">
    <source>
        <dbReference type="ARBA" id="ARBA00022525"/>
    </source>
</evidence>
<evidence type="ECO:0000256" key="16">
    <source>
        <dbReference type="ARBA" id="ARBA00023145"/>
    </source>
</evidence>